<evidence type="ECO:0000313" key="2">
    <source>
        <dbReference type="Proteomes" id="UP001234202"/>
    </source>
</evidence>
<proteinExistence type="predicted"/>
<dbReference type="Proteomes" id="UP001234202">
    <property type="component" value="Unassembled WGS sequence"/>
</dbReference>
<accession>A0ACC2X2X4</accession>
<keyword evidence="2" id="KW-1185">Reference proteome</keyword>
<sequence>MERRLKTKDFIYNLQKTTNFPELSALYSSQFASHFENQRASVPRVMTRPGKERSVQAGSGDSTVTAPSSSILQKDSKSLPSLYDYISQSSGLDDVPAIPAAGSSHPPPWSVDNPNSLSLPSPAVSKLSSIPYYVPADLNRLGLVGTSMQHTSGSASLSAPSQLTAQPESEASHRPGSPATVESNRAITSGHGFGQEGPKLICSAIYRETRQKAQISFLGDHKSELDGFQKRVQETFGSATVL</sequence>
<name>A0ACC2X2X4_9TREE</name>
<evidence type="ECO:0000313" key="1">
    <source>
        <dbReference type="EMBL" id="KAJ9117674.1"/>
    </source>
</evidence>
<reference evidence="1" key="1">
    <citation type="submission" date="2023-04" db="EMBL/GenBank/DDBJ databases">
        <title>Draft Genome sequencing of Naganishia species isolated from polar environments using Oxford Nanopore Technology.</title>
        <authorList>
            <person name="Leo P."/>
            <person name="Venkateswaran K."/>
        </authorList>
    </citation>
    <scope>NUCLEOTIDE SEQUENCE</scope>
    <source>
        <strain evidence="1">DBVPG 5303</strain>
    </source>
</reference>
<comment type="caution">
    <text evidence="1">The sequence shown here is derived from an EMBL/GenBank/DDBJ whole genome shotgun (WGS) entry which is preliminary data.</text>
</comment>
<gene>
    <name evidence="1" type="ORF">QFC24_006388</name>
</gene>
<protein>
    <submittedName>
        <fullName evidence="1">Uncharacterized protein</fullName>
    </submittedName>
</protein>
<organism evidence="1 2">
    <name type="scientific">Naganishia onofrii</name>
    <dbReference type="NCBI Taxonomy" id="1851511"/>
    <lineage>
        <taxon>Eukaryota</taxon>
        <taxon>Fungi</taxon>
        <taxon>Dikarya</taxon>
        <taxon>Basidiomycota</taxon>
        <taxon>Agaricomycotina</taxon>
        <taxon>Tremellomycetes</taxon>
        <taxon>Filobasidiales</taxon>
        <taxon>Filobasidiaceae</taxon>
        <taxon>Naganishia</taxon>
    </lineage>
</organism>
<dbReference type="EMBL" id="JASBWV010000031">
    <property type="protein sequence ID" value="KAJ9117674.1"/>
    <property type="molecule type" value="Genomic_DNA"/>
</dbReference>